<dbReference type="AlphaFoldDB" id="A0A6J5V3L4"/>
<protein>
    <submittedName>
        <fullName evidence="1">Uncharacterized protein</fullName>
    </submittedName>
</protein>
<organism evidence="1 2">
    <name type="scientific">Prunus armeniaca</name>
    <name type="common">Apricot</name>
    <name type="synonym">Armeniaca vulgaris</name>
    <dbReference type="NCBI Taxonomy" id="36596"/>
    <lineage>
        <taxon>Eukaryota</taxon>
        <taxon>Viridiplantae</taxon>
        <taxon>Streptophyta</taxon>
        <taxon>Embryophyta</taxon>
        <taxon>Tracheophyta</taxon>
        <taxon>Spermatophyta</taxon>
        <taxon>Magnoliopsida</taxon>
        <taxon>eudicotyledons</taxon>
        <taxon>Gunneridae</taxon>
        <taxon>Pentapetalae</taxon>
        <taxon>rosids</taxon>
        <taxon>fabids</taxon>
        <taxon>Rosales</taxon>
        <taxon>Rosaceae</taxon>
        <taxon>Amygdaloideae</taxon>
        <taxon>Amygdaleae</taxon>
        <taxon>Prunus</taxon>
    </lineage>
</organism>
<dbReference type="EMBL" id="CAEKDK010000006">
    <property type="protein sequence ID" value="CAB4283526.1"/>
    <property type="molecule type" value="Genomic_DNA"/>
</dbReference>
<evidence type="ECO:0000313" key="2">
    <source>
        <dbReference type="Proteomes" id="UP000507222"/>
    </source>
</evidence>
<proteinExistence type="predicted"/>
<accession>A0A6J5V3L4</accession>
<gene>
    <name evidence="1" type="ORF">CURHAP_LOCUS38226</name>
</gene>
<sequence>MGALHKVSMWDFVQVAVVVTRVLEIRGEDVSALHGPCRSAGDQDGPAASGWAQGLGKGEYFSKKVGPLLCGLQQVKVLGHAVRQGLCGKEAVHLRRRSTRNVRNGLFGRAHLELWPDPCRSTRVIRRNRGLGLCKWFCRDFKSSSVVESASARLVLKESGLLKLRRRVILSWSFNKLAFLVNRSFLLNPCRSARSRGLFHFIGKAAWASPCRSARVALRVARAQQVAVYARSEGLELGLPSARLGVYGTSLASSARAGLWRRIQKPWVGPFRVGSGEADGPWT</sequence>
<name>A0A6J5V3L4_PRUAR</name>
<reference evidence="1 2" key="1">
    <citation type="submission" date="2020-05" db="EMBL/GenBank/DDBJ databases">
        <authorList>
            <person name="Campoy J."/>
            <person name="Schneeberger K."/>
            <person name="Spophaly S."/>
        </authorList>
    </citation>
    <scope>NUCLEOTIDE SEQUENCE [LARGE SCALE GENOMIC DNA]</scope>
    <source>
        <strain evidence="1">PruArmRojPasFocal</strain>
    </source>
</reference>
<evidence type="ECO:0000313" key="1">
    <source>
        <dbReference type="EMBL" id="CAB4283526.1"/>
    </source>
</evidence>
<dbReference type="Proteomes" id="UP000507222">
    <property type="component" value="Unassembled WGS sequence"/>
</dbReference>